<evidence type="ECO:0000259" key="8">
    <source>
        <dbReference type="PROSITE" id="PS51349"/>
    </source>
</evidence>
<evidence type="ECO:0000256" key="2">
    <source>
        <dbReference type="ARBA" id="ARBA00022630"/>
    </source>
</evidence>
<dbReference type="Proteomes" id="UP000470470">
    <property type="component" value="Unassembled WGS sequence"/>
</dbReference>
<protein>
    <submittedName>
        <fullName evidence="9">Alpha-hydroxy-acid oxidizing protein</fullName>
    </submittedName>
</protein>
<feature type="binding site" evidence="7">
    <location>
        <position position="102"/>
    </location>
    <ligand>
        <name>FMN</name>
        <dbReference type="ChEBI" id="CHEBI:58210"/>
    </ligand>
</feature>
<evidence type="ECO:0000256" key="1">
    <source>
        <dbReference type="ARBA" id="ARBA00001917"/>
    </source>
</evidence>
<feature type="binding site" evidence="7">
    <location>
        <begin position="273"/>
        <end position="277"/>
    </location>
    <ligand>
        <name>FMN</name>
        <dbReference type="ChEBI" id="CHEBI:58210"/>
    </ligand>
</feature>
<feature type="binding site" evidence="7">
    <location>
        <position position="218"/>
    </location>
    <ligand>
        <name>FMN</name>
        <dbReference type="ChEBI" id="CHEBI:58210"/>
    </ligand>
</feature>
<evidence type="ECO:0000256" key="5">
    <source>
        <dbReference type="ARBA" id="ARBA00024042"/>
    </source>
</evidence>
<name>A0A7K3WHN9_9ACTN</name>
<dbReference type="CDD" id="cd02809">
    <property type="entry name" value="alpha_hydroxyacid_oxid_FMN"/>
    <property type="match status" value="1"/>
</dbReference>
<dbReference type="InterPro" id="IPR037396">
    <property type="entry name" value="FMN_HAD"/>
</dbReference>
<sequence length="345" mass="35285">MLADHVDSARSALPPAVWDYYSAGSGEETTLAEAEAAWRSYRLRPRVLHDVSDVDTGVTLLGTRVASPFVVAPMAFHALAHPDGECATVAGAGAAGSLTVVSTRASRTLEDIGAAATGPWWFQAYVMRDRGLTEALVQRAAAAGATAVVLTVDTPYVGRKHKVAGVRFAVPDDEYLVNLAQHLLPGAVGREAAEQDPSITPDVIGRLADVGGLPVLVKGVLRGDEAVRCLDAGAAGVVVSNHGGRQLDRGVPSALALPDVVQAVAGHAPVLVDGGIRTGLDALVALGLGADAVLVGRPLLWALATGGAGAVTAALDELTADLRHVLAVAGAARTADLDPSMVIRL</sequence>
<comment type="caution">
    <text evidence="9">The sequence shown here is derived from an EMBL/GenBank/DDBJ whole genome shotgun (WGS) entry which is preliminary data.</text>
</comment>
<keyword evidence="10" id="KW-1185">Reference proteome</keyword>
<dbReference type="SUPFAM" id="SSF51395">
    <property type="entry name" value="FMN-linked oxidoreductases"/>
    <property type="match status" value="1"/>
</dbReference>
<keyword evidence="2 7" id="KW-0285">Flavoprotein</keyword>
<keyword evidence="3 7" id="KW-0288">FMN</keyword>
<feature type="binding site" evidence="7">
    <location>
        <begin position="73"/>
        <end position="75"/>
    </location>
    <ligand>
        <name>FMN</name>
        <dbReference type="ChEBI" id="CHEBI:58210"/>
    </ligand>
</feature>
<feature type="binding site" evidence="7">
    <location>
        <position position="240"/>
    </location>
    <ligand>
        <name>FMN</name>
        <dbReference type="ChEBI" id="CHEBI:58210"/>
    </ligand>
</feature>
<evidence type="ECO:0000256" key="4">
    <source>
        <dbReference type="ARBA" id="ARBA00023002"/>
    </source>
</evidence>
<feature type="active site" description="Proton acceptor" evidence="6">
    <location>
        <position position="242"/>
    </location>
</feature>
<dbReference type="PANTHER" id="PTHR10578">
    <property type="entry name" value="S -2-HYDROXY-ACID OXIDASE-RELATED"/>
    <property type="match status" value="1"/>
</dbReference>
<feature type="binding site" evidence="7">
    <location>
        <position position="245"/>
    </location>
    <ligand>
        <name>glyoxylate</name>
        <dbReference type="ChEBI" id="CHEBI:36655"/>
    </ligand>
</feature>
<comment type="cofactor">
    <cofactor evidence="1">
        <name>FMN</name>
        <dbReference type="ChEBI" id="CHEBI:58210"/>
    </cofactor>
</comment>
<dbReference type="InterPro" id="IPR012133">
    <property type="entry name" value="Alpha-hydoxy_acid_DH_FMN"/>
</dbReference>
<proteinExistence type="inferred from homology"/>
<accession>A0A7K3WHN9</accession>
<dbReference type="PIRSF" id="PIRSF000138">
    <property type="entry name" value="Al-hdrx_acd_dh"/>
    <property type="match status" value="1"/>
</dbReference>
<dbReference type="GO" id="GO:0010181">
    <property type="term" value="F:FMN binding"/>
    <property type="evidence" value="ECO:0007669"/>
    <property type="project" value="InterPro"/>
</dbReference>
<evidence type="ECO:0000256" key="3">
    <source>
        <dbReference type="ARBA" id="ARBA00022643"/>
    </source>
</evidence>
<gene>
    <name evidence="9" type="ORF">G1H19_13605</name>
</gene>
<dbReference type="PROSITE" id="PS00557">
    <property type="entry name" value="FMN_HYDROXY_ACID_DH_1"/>
    <property type="match status" value="1"/>
</dbReference>
<evidence type="ECO:0000256" key="7">
    <source>
        <dbReference type="PIRSR" id="PIRSR000138-2"/>
    </source>
</evidence>
<organism evidence="9 10">
    <name type="scientific">Goekera deserti</name>
    <dbReference type="NCBI Taxonomy" id="2497753"/>
    <lineage>
        <taxon>Bacteria</taxon>
        <taxon>Bacillati</taxon>
        <taxon>Actinomycetota</taxon>
        <taxon>Actinomycetes</taxon>
        <taxon>Geodermatophilales</taxon>
        <taxon>Geodermatophilaceae</taxon>
        <taxon>Goekera</taxon>
    </lineage>
</organism>
<dbReference type="EMBL" id="JAAGWK010000019">
    <property type="protein sequence ID" value="NEL55033.1"/>
    <property type="molecule type" value="Genomic_DNA"/>
</dbReference>
<reference evidence="9 10" key="1">
    <citation type="submission" date="2020-02" db="EMBL/GenBank/DDBJ databases">
        <title>The whole genome sequence of CPCC 205119.</title>
        <authorList>
            <person name="Jiang Z."/>
        </authorList>
    </citation>
    <scope>NUCLEOTIDE SEQUENCE [LARGE SCALE GENOMIC DNA]</scope>
    <source>
        <strain evidence="9 10">CPCC 205119</strain>
    </source>
</reference>
<dbReference type="PANTHER" id="PTHR10578:SF107">
    <property type="entry name" value="2-HYDROXYACID OXIDASE 1"/>
    <property type="match status" value="1"/>
</dbReference>
<dbReference type="AlphaFoldDB" id="A0A7K3WHN9"/>
<keyword evidence="4" id="KW-0560">Oxidoreductase</keyword>
<feature type="domain" description="FMN hydroxy acid dehydrogenase" evidence="8">
    <location>
        <begin position="1"/>
        <end position="345"/>
    </location>
</feature>
<evidence type="ECO:0000313" key="10">
    <source>
        <dbReference type="Proteomes" id="UP000470470"/>
    </source>
</evidence>
<dbReference type="InterPro" id="IPR000262">
    <property type="entry name" value="FMN-dep_DH"/>
</dbReference>
<evidence type="ECO:0000313" key="9">
    <source>
        <dbReference type="EMBL" id="NEL55033.1"/>
    </source>
</evidence>
<dbReference type="FunFam" id="3.20.20.70:FF:000029">
    <property type="entry name" value="L-lactate dehydrogenase"/>
    <property type="match status" value="1"/>
</dbReference>
<feature type="binding site" evidence="7">
    <location>
        <position position="123"/>
    </location>
    <ligand>
        <name>FMN</name>
        <dbReference type="ChEBI" id="CHEBI:58210"/>
    </ligand>
</feature>
<dbReference type="InterPro" id="IPR013785">
    <property type="entry name" value="Aldolase_TIM"/>
</dbReference>
<feature type="binding site" evidence="7">
    <location>
        <position position="20"/>
    </location>
    <ligand>
        <name>glyoxylate</name>
        <dbReference type="ChEBI" id="CHEBI:36655"/>
    </ligand>
</feature>
<comment type="similarity">
    <text evidence="5">Belongs to the FMN-dependent alpha-hydroxy acid dehydrogenase family.</text>
</comment>
<feature type="binding site" evidence="7">
    <location>
        <begin position="296"/>
        <end position="297"/>
    </location>
    <ligand>
        <name>FMN</name>
        <dbReference type="ChEBI" id="CHEBI:58210"/>
    </ligand>
</feature>
<feature type="binding site" evidence="7">
    <location>
        <position position="151"/>
    </location>
    <ligand>
        <name>FMN</name>
        <dbReference type="ChEBI" id="CHEBI:58210"/>
    </ligand>
</feature>
<evidence type="ECO:0000256" key="6">
    <source>
        <dbReference type="PIRSR" id="PIRSR000138-1"/>
    </source>
</evidence>
<dbReference type="InterPro" id="IPR008259">
    <property type="entry name" value="FMN_hydac_DH_AS"/>
</dbReference>
<dbReference type="Pfam" id="PF01070">
    <property type="entry name" value="FMN_dh"/>
    <property type="match status" value="1"/>
</dbReference>
<dbReference type="GO" id="GO:0016614">
    <property type="term" value="F:oxidoreductase activity, acting on CH-OH group of donors"/>
    <property type="evidence" value="ECO:0007669"/>
    <property type="project" value="UniProtKB-ARBA"/>
</dbReference>
<feature type="binding site" evidence="7">
    <location>
        <position position="242"/>
    </location>
    <ligand>
        <name>glyoxylate</name>
        <dbReference type="ChEBI" id="CHEBI:36655"/>
    </ligand>
</feature>
<dbReference type="PROSITE" id="PS51349">
    <property type="entry name" value="FMN_HYDROXY_ACID_DH_2"/>
    <property type="match status" value="1"/>
</dbReference>
<dbReference type="Gene3D" id="3.20.20.70">
    <property type="entry name" value="Aldolase class I"/>
    <property type="match status" value="1"/>
</dbReference>
<feature type="binding site" evidence="7">
    <location>
        <position position="125"/>
    </location>
    <ligand>
        <name>glyoxylate</name>
        <dbReference type="ChEBI" id="CHEBI:36655"/>
    </ligand>
</feature>